<comment type="caution">
    <text evidence="4">The sequence shown here is derived from an EMBL/GenBank/DDBJ whole genome shotgun (WGS) entry which is preliminary data.</text>
</comment>
<evidence type="ECO:0000259" key="3">
    <source>
        <dbReference type="PROSITE" id="PS50103"/>
    </source>
</evidence>
<gene>
    <name evidence="4" type="ORF">CTI12_AA461730</name>
</gene>
<evidence type="ECO:0000256" key="1">
    <source>
        <dbReference type="PROSITE-ProRule" id="PRU00723"/>
    </source>
</evidence>
<dbReference type="InterPro" id="IPR000571">
    <property type="entry name" value="Znf_CCCH"/>
</dbReference>
<feature type="domain" description="C3H1-type" evidence="3">
    <location>
        <begin position="164"/>
        <end position="191"/>
    </location>
</feature>
<dbReference type="OrthoDB" id="695502at2759"/>
<dbReference type="GO" id="GO:0008270">
    <property type="term" value="F:zinc ion binding"/>
    <property type="evidence" value="ECO:0007669"/>
    <property type="project" value="UniProtKB-KW"/>
</dbReference>
<reference evidence="4 5" key="1">
    <citation type="journal article" date="2018" name="Mol. Plant">
        <title>The genome of Artemisia annua provides insight into the evolution of Asteraceae family and artemisinin biosynthesis.</title>
        <authorList>
            <person name="Shen Q."/>
            <person name="Zhang L."/>
            <person name="Liao Z."/>
            <person name="Wang S."/>
            <person name="Yan T."/>
            <person name="Shi P."/>
            <person name="Liu M."/>
            <person name="Fu X."/>
            <person name="Pan Q."/>
            <person name="Wang Y."/>
            <person name="Lv Z."/>
            <person name="Lu X."/>
            <person name="Zhang F."/>
            <person name="Jiang W."/>
            <person name="Ma Y."/>
            <person name="Chen M."/>
            <person name="Hao X."/>
            <person name="Li L."/>
            <person name="Tang Y."/>
            <person name="Lv G."/>
            <person name="Zhou Y."/>
            <person name="Sun X."/>
            <person name="Brodelius P.E."/>
            <person name="Rose J.K.C."/>
            <person name="Tang K."/>
        </authorList>
    </citation>
    <scope>NUCLEOTIDE SEQUENCE [LARGE SCALE GENOMIC DNA]</scope>
    <source>
        <strain evidence="5">cv. Huhao1</strain>
        <tissue evidence="4">Leaf</tissue>
    </source>
</reference>
<organism evidence="4 5">
    <name type="scientific">Artemisia annua</name>
    <name type="common">Sweet wormwood</name>
    <dbReference type="NCBI Taxonomy" id="35608"/>
    <lineage>
        <taxon>Eukaryota</taxon>
        <taxon>Viridiplantae</taxon>
        <taxon>Streptophyta</taxon>
        <taxon>Embryophyta</taxon>
        <taxon>Tracheophyta</taxon>
        <taxon>Spermatophyta</taxon>
        <taxon>Magnoliopsida</taxon>
        <taxon>eudicotyledons</taxon>
        <taxon>Gunneridae</taxon>
        <taxon>Pentapetalae</taxon>
        <taxon>asterids</taxon>
        <taxon>campanulids</taxon>
        <taxon>Asterales</taxon>
        <taxon>Asteraceae</taxon>
        <taxon>Asteroideae</taxon>
        <taxon>Anthemideae</taxon>
        <taxon>Artemisiinae</taxon>
        <taxon>Artemisia</taxon>
    </lineage>
</organism>
<feature type="compositionally biased region" description="Polar residues" evidence="2">
    <location>
        <begin position="197"/>
        <end position="212"/>
    </location>
</feature>
<name>A0A2U1L7R7_ARTAN</name>
<dbReference type="Pfam" id="PF14223">
    <property type="entry name" value="Retrotran_gag_2"/>
    <property type="match status" value="1"/>
</dbReference>
<dbReference type="Proteomes" id="UP000245207">
    <property type="component" value="Unassembled WGS sequence"/>
</dbReference>
<keyword evidence="1" id="KW-0863">Zinc-finger</keyword>
<sequence length="249" mass="27447">MAAAAISCTISPKLVDVVIDDITSDYEVWAQLQALFHDNKAARIIQLDNEICNMVIGTLSVTDYFQEIKSKDDRLANLGFTVSDLSLATYTINCLHAKFPELVRIIRHKEPLPTLDQVRSIVILEESDMAQLTHALSSAHLTSSSPTVLVATSTNASKSATMQNSGVELCRNFQRGSCTYCSWCKFAHVTNESKAHSTISGASSNGKPTGSYTRVPPPAARDTSQPNVPAHPYTLRTLQPFWYTRYEMC</sequence>
<feature type="region of interest" description="Disordered" evidence="2">
    <location>
        <begin position="197"/>
        <end position="230"/>
    </location>
</feature>
<protein>
    <recommendedName>
        <fullName evidence="3">C3H1-type domain-containing protein</fullName>
    </recommendedName>
</protein>
<feature type="zinc finger region" description="C3H1-type" evidence="1">
    <location>
        <begin position="164"/>
        <end position="191"/>
    </location>
</feature>
<keyword evidence="5" id="KW-1185">Reference proteome</keyword>
<keyword evidence="1" id="KW-0862">Zinc</keyword>
<dbReference type="Pfam" id="PF00642">
    <property type="entry name" value="zf-CCCH"/>
    <property type="match status" value="1"/>
</dbReference>
<evidence type="ECO:0000313" key="4">
    <source>
        <dbReference type="EMBL" id="PWA45022.1"/>
    </source>
</evidence>
<keyword evidence="1" id="KW-0479">Metal-binding</keyword>
<dbReference type="EMBL" id="PKPP01010983">
    <property type="protein sequence ID" value="PWA45022.1"/>
    <property type="molecule type" value="Genomic_DNA"/>
</dbReference>
<dbReference type="Gene3D" id="4.10.1000.10">
    <property type="entry name" value="Zinc finger, CCCH-type"/>
    <property type="match status" value="1"/>
</dbReference>
<evidence type="ECO:0000313" key="5">
    <source>
        <dbReference type="Proteomes" id="UP000245207"/>
    </source>
</evidence>
<dbReference type="PANTHER" id="PTHR47481">
    <property type="match status" value="1"/>
</dbReference>
<evidence type="ECO:0000256" key="2">
    <source>
        <dbReference type="SAM" id="MobiDB-lite"/>
    </source>
</evidence>
<dbReference type="AlphaFoldDB" id="A0A2U1L7R7"/>
<dbReference type="PANTHER" id="PTHR47481:SF41">
    <property type="entry name" value="COPIA-LIKE POLYPROTEIN_RETROTRANSPOSON"/>
    <property type="match status" value="1"/>
</dbReference>
<accession>A0A2U1L7R7</accession>
<dbReference type="PROSITE" id="PS50103">
    <property type="entry name" value="ZF_C3H1"/>
    <property type="match status" value="1"/>
</dbReference>
<proteinExistence type="predicted"/>